<proteinExistence type="predicted"/>
<evidence type="ECO:0000313" key="7">
    <source>
        <dbReference type="EMBL" id="CAC5402507.1"/>
    </source>
</evidence>
<feature type="domain" description="RRM" evidence="6">
    <location>
        <begin position="50"/>
        <end position="128"/>
    </location>
</feature>
<reference evidence="7 8" key="1">
    <citation type="submission" date="2020-06" db="EMBL/GenBank/DDBJ databases">
        <authorList>
            <person name="Li R."/>
            <person name="Bekaert M."/>
        </authorList>
    </citation>
    <scope>NUCLEOTIDE SEQUENCE [LARGE SCALE GENOMIC DNA]</scope>
    <source>
        <strain evidence="8">wild</strain>
    </source>
</reference>
<keyword evidence="8" id="KW-1185">Reference proteome</keyword>
<dbReference type="CDD" id="cd12307">
    <property type="entry name" value="RRM_NIFK_like"/>
    <property type="match status" value="1"/>
</dbReference>
<dbReference type="InterPro" id="IPR012677">
    <property type="entry name" value="Nucleotide-bd_a/b_plait_sf"/>
</dbReference>
<evidence type="ECO:0000256" key="1">
    <source>
        <dbReference type="ARBA" id="ARBA00004604"/>
    </source>
</evidence>
<organism evidence="7 8">
    <name type="scientific">Mytilus coruscus</name>
    <name type="common">Sea mussel</name>
    <dbReference type="NCBI Taxonomy" id="42192"/>
    <lineage>
        <taxon>Eukaryota</taxon>
        <taxon>Metazoa</taxon>
        <taxon>Spiralia</taxon>
        <taxon>Lophotrochozoa</taxon>
        <taxon>Mollusca</taxon>
        <taxon>Bivalvia</taxon>
        <taxon>Autobranchia</taxon>
        <taxon>Pteriomorphia</taxon>
        <taxon>Mytilida</taxon>
        <taxon>Mytiloidea</taxon>
        <taxon>Mytilidae</taxon>
        <taxon>Mytilinae</taxon>
        <taxon>Mytilus</taxon>
    </lineage>
</organism>
<keyword evidence="2 4" id="KW-0694">RNA-binding</keyword>
<dbReference type="GO" id="GO:0003723">
    <property type="term" value="F:RNA binding"/>
    <property type="evidence" value="ECO:0007669"/>
    <property type="project" value="UniProtKB-UniRule"/>
</dbReference>
<keyword evidence="3" id="KW-0539">Nucleus</keyword>
<feature type="region of interest" description="Disordered" evidence="5">
    <location>
        <begin position="1"/>
        <end position="20"/>
    </location>
</feature>
<dbReference type="AlphaFoldDB" id="A0A6J8D4E0"/>
<feature type="compositionally biased region" description="Basic residues" evidence="5">
    <location>
        <begin position="1"/>
        <end position="11"/>
    </location>
</feature>
<feature type="region of interest" description="Disordered" evidence="5">
    <location>
        <begin position="202"/>
        <end position="298"/>
    </location>
</feature>
<feature type="compositionally biased region" description="Basic and acidic residues" evidence="5">
    <location>
        <begin position="251"/>
        <end position="260"/>
    </location>
</feature>
<protein>
    <submittedName>
        <fullName evidence="7">NOP15</fullName>
    </submittedName>
</protein>
<evidence type="ECO:0000259" key="6">
    <source>
        <dbReference type="PROSITE" id="PS50102"/>
    </source>
</evidence>
<evidence type="ECO:0000256" key="4">
    <source>
        <dbReference type="PROSITE-ProRule" id="PRU00176"/>
    </source>
</evidence>
<dbReference type="InterPro" id="IPR000504">
    <property type="entry name" value="RRM_dom"/>
</dbReference>
<name>A0A6J8D4E0_MYTCO</name>
<dbReference type="Pfam" id="PF00076">
    <property type="entry name" value="RRM_1"/>
    <property type="match status" value="1"/>
</dbReference>
<dbReference type="Gene3D" id="3.30.70.330">
    <property type="match status" value="1"/>
</dbReference>
<evidence type="ECO:0000256" key="3">
    <source>
        <dbReference type="ARBA" id="ARBA00023242"/>
    </source>
</evidence>
<gene>
    <name evidence="7" type="ORF">MCOR_36446</name>
</gene>
<dbReference type="SMART" id="SM00360">
    <property type="entry name" value="RRM"/>
    <property type="match status" value="1"/>
</dbReference>
<evidence type="ECO:0000256" key="5">
    <source>
        <dbReference type="SAM" id="MobiDB-lite"/>
    </source>
</evidence>
<evidence type="ECO:0000256" key="2">
    <source>
        <dbReference type="ARBA" id="ARBA00022884"/>
    </source>
</evidence>
<dbReference type="OrthoDB" id="21467at2759"/>
<comment type="subcellular location">
    <subcellularLocation>
        <location evidence="1">Nucleus</location>
        <location evidence="1">Nucleolus</location>
    </subcellularLocation>
</comment>
<evidence type="ECO:0000313" key="8">
    <source>
        <dbReference type="Proteomes" id="UP000507470"/>
    </source>
</evidence>
<feature type="compositionally biased region" description="Basic residues" evidence="5">
    <location>
        <begin position="276"/>
        <end position="285"/>
    </location>
</feature>
<sequence length="298" mass="33915">MASPRQKRVTRKSKEASLPETVALDEDKQKSFETKLKTIKKNSKDLTSPGVVYLGNIPHGFFEPQMKEFFRQFGKVTRLRLSRSKKSGKGKGYAFIEFHCDEVAKIVAETMNNYLMFERLLKCKYIPKEEQHPALFKGSQRQFSKPKSHLIAIKRHNTKSQDNKQKSTAIRFLKGHQKRIAALAKVGVELKIKNVELAVAEAKKTKGGKPRKETESSNKESQVNQKAVDTDKETETPNVVDTPPNKRRKKTNEVKSEPTKTLKRKRLEKSGQSTSKKVKSVKSLKKSVTPVKKIKLPV</sequence>
<dbReference type="PROSITE" id="PS50102">
    <property type="entry name" value="RRM"/>
    <property type="match status" value="1"/>
</dbReference>
<dbReference type="InterPro" id="IPR035979">
    <property type="entry name" value="RBD_domain_sf"/>
</dbReference>
<dbReference type="EMBL" id="CACVKT020006518">
    <property type="protein sequence ID" value="CAC5402507.1"/>
    <property type="molecule type" value="Genomic_DNA"/>
</dbReference>
<dbReference type="PANTHER" id="PTHR46754">
    <property type="entry name" value="MKI67 FHA DOMAIN-INTERACTING NUCLEOLAR PHOSPHOPROTEIN"/>
    <property type="match status" value="1"/>
</dbReference>
<accession>A0A6J8D4E0</accession>
<dbReference type="Proteomes" id="UP000507470">
    <property type="component" value="Unassembled WGS sequence"/>
</dbReference>
<dbReference type="GO" id="GO:0005730">
    <property type="term" value="C:nucleolus"/>
    <property type="evidence" value="ECO:0007669"/>
    <property type="project" value="UniProtKB-SubCell"/>
</dbReference>
<dbReference type="SUPFAM" id="SSF54928">
    <property type="entry name" value="RNA-binding domain, RBD"/>
    <property type="match status" value="1"/>
</dbReference>